<organism evidence="2 3">
    <name type="scientific">Streptomyces coelicoflavus</name>
    <dbReference type="NCBI Taxonomy" id="285562"/>
    <lineage>
        <taxon>Bacteria</taxon>
        <taxon>Bacillati</taxon>
        <taxon>Actinomycetota</taxon>
        <taxon>Actinomycetes</taxon>
        <taxon>Kitasatosporales</taxon>
        <taxon>Streptomycetaceae</taxon>
        <taxon>Streptomyces</taxon>
    </lineage>
</organism>
<protein>
    <submittedName>
        <fullName evidence="2">Uncharacterized protein</fullName>
    </submittedName>
</protein>
<proteinExistence type="predicted"/>
<keyword evidence="1" id="KW-0472">Membrane</keyword>
<dbReference type="RefSeq" id="WP_164249863.1">
    <property type="nucleotide sequence ID" value="NZ_JAAGMA010000935.1"/>
</dbReference>
<accession>A0A7K3PX79</accession>
<dbReference type="Proteomes" id="UP000470446">
    <property type="component" value="Unassembled WGS sequence"/>
</dbReference>
<evidence type="ECO:0000313" key="2">
    <source>
        <dbReference type="EMBL" id="NEB13941.1"/>
    </source>
</evidence>
<feature type="transmembrane region" description="Helical" evidence="1">
    <location>
        <begin position="141"/>
        <end position="164"/>
    </location>
</feature>
<reference evidence="2 3" key="1">
    <citation type="submission" date="2020-01" db="EMBL/GenBank/DDBJ databases">
        <title>Insect and environment-associated Actinomycetes.</title>
        <authorList>
            <person name="Currrie C."/>
            <person name="Chevrette M."/>
            <person name="Carlson C."/>
            <person name="Stubbendieck R."/>
            <person name="Wendt-Pienkowski E."/>
        </authorList>
    </citation>
    <scope>NUCLEOTIDE SEQUENCE [LARGE SCALE GENOMIC DNA]</scope>
    <source>
        <strain evidence="2 3">SID14163</strain>
    </source>
</reference>
<name>A0A7K3PX79_9ACTN</name>
<gene>
    <name evidence="2" type="ORF">G3I32_34790</name>
</gene>
<keyword evidence="1" id="KW-1133">Transmembrane helix</keyword>
<evidence type="ECO:0000313" key="3">
    <source>
        <dbReference type="Proteomes" id="UP000470446"/>
    </source>
</evidence>
<comment type="caution">
    <text evidence="2">The sequence shown here is derived from an EMBL/GenBank/DDBJ whole genome shotgun (WGS) entry which is preliminary data.</text>
</comment>
<sequence>MSDLYIAAGLAGALVCLVGHRSGDAHSWGPQLLSLGSMILMALGLVFPGVCAATAAFLWSMAMACADSREWGAPIDLGAMALLMELMTHDATERPHVHMAGMTDVTTGTAALVVVIWVTARAGDTMFRQVFQRPSEYPVKWMRGVGVYRQSGAVVMILSMAAMFL</sequence>
<keyword evidence="1" id="KW-0812">Transmembrane</keyword>
<evidence type="ECO:0000256" key="1">
    <source>
        <dbReference type="SAM" id="Phobius"/>
    </source>
</evidence>
<dbReference type="EMBL" id="JAAGMA010000935">
    <property type="protein sequence ID" value="NEB13941.1"/>
    <property type="molecule type" value="Genomic_DNA"/>
</dbReference>
<dbReference type="AlphaFoldDB" id="A0A7K3PX79"/>
<feature type="transmembrane region" description="Helical" evidence="1">
    <location>
        <begin position="35"/>
        <end position="59"/>
    </location>
</feature>